<sequence>MTLSPVEQLNSPLFNKHDVSVFVKRDDLIHPIISGNKWRKLQYNLAEAKKLGYKGVISFGGAYSNHLHALAFACHQQGLTAKLIIRGEPSYAQNYTLRCAKHWGAHLLFVDRATYRRRTDPEFRAQLSNDYPELMLIPEGGTNSLALRGVREVMTELETQQTFDTIMTPVGSAGTLSGLICGAKGQQVLGVAVLKQAQYLVDEIQSLLKTQKCSYNNWQLLTDYHQGGYAKFSQQDLTRIQNFMKETGLPLEPIYSGKMICAFLTLLEQGFFNKGHRIMLLHTGGLQGLYGLAEQNRIKADEWPLPHEIPAR</sequence>
<dbReference type="SUPFAM" id="SSF53686">
    <property type="entry name" value="Tryptophan synthase beta subunit-like PLP-dependent enzymes"/>
    <property type="match status" value="1"/>
</dbReference>
<evidence type="ECO:0000256" key="2">
    <source>
        <dbReference type="ARBA" id="ARBA00008639"/>
    </source>
</evidence>
<evidence type="ECO:0000259" key="6">
    <source>
        <dbReference type="Pfam" id="PF00291"/>
    </source>
</evidence>
<dbReference type="PANTHER" id="PTHR43780">
    <property type="entry name" value="1-AMINOCYCLOPROPANE-1-CARBOXYLATE DEAMINASE-RELATED"/>
    <property type="match status" value="1"/>
</dbReference>
<comment type="caution">
    <text evidence="7">The sequence shown here is derived from an EMBL/GenBank/DDBJ whole genome shotgun (WGS) entry which is preliminary data.</text>
</comment>
<dbReference type="PIRSF" id="PIRSF006278">
    <property type="entry name" value="ACCD_DCysDesulf"/>
    <property type="match status" value="1"/>
</dbReference>
<reference evidence="7" key="1">
    <citation type="journal article" date="2014" name="Int. J. Syst. Evol. Microbiol.">
        <title>Complete genome sequence of Corynebacterium casei LMG S-19264T (=DSM 44701T), isolated from a smear-ripened cheese.</title>
        <authorList>
            <consortium name="US DOE Joint Genome Institute (JGI-PGF)"/>
            <person name="Walter F."/>
            <person name="Albersmeier A."/>
            <person name="Kalinowski J."/>
            <person name="Ruckert C."/>
        </authorList>
    </citation>
    <scope>NUCLEOTIDE SEQUENCE</scope>
    <source>
        <strain evidence="7">KCTC 42731</strain>
    </source>
</reference>
<dbReference type="GO" id="GO:0019148">
    <property type="term" value="F:D-cysteine desulfhydrase activity"/>
    <property type="evidence" value="ECO:0007669"/>
    <property type="project" value="TreeGrafter"/>
</dbReference>
<dbReference type="EMBL" id="BNCK01000002">
    <property type="protein sequence ID" value="GHF82733.1"/>
    <property type="molecule type" value="Genomic_DNA"/>
</dbReference>
<dbReference type="AlphaFoldDB" id="A0A919BE36"/>
<dbReference type="InterPro" id="IPR036052">
    <property type="entry name" value="TrpB-like_PALP_sf"/>
</dbReference>
<dbReference type="Gene3D" id="3.40.50.1100">
    <property type="match status" value="2"/>
</dbReference>
<reference evidence="7" key="2">
    <citation type="submission" date="2020-09" db="EMBL/GenBank/DDBJ databases">
        <authorList>
            <person name="Sun Q."/>
            <person name="Kim S."/>
        </authorList>
    </citation>
    <scope>NUCLEOTIDE SEQUENCE</scope>
    <source>
        <strain evidence="7">KCTC 42731</strain>
    </source>
</reference>
<dbReference type="InterPro" id="IPR001926">
    <property type="entry name" value="TrpB-like_PALP"/>
</dbReference>
<comment type="cofactor">
    <cofactor evidence="1">
        <name>pyridoxal 5'-phosphate</name>
        <dbReference type="ChEBI" id="CHEBI:597326"/>
    </cofactor>
</comment>
<proteinExistence type="inferred from homology"/>
<feature type="domain" description="Tryptophan synthase beta chain-like PALP" evidence="6">
    <location>
        <begin position="13"/>
        <end position="284"/>
    </location>
</feature>
<evidence type="ECO:0000256" key="4">
    <source>
        <dbReference type="PIRSR" id="PIRSR006278-1"/>
    </source>
</evidence>
<keyword evidence="3 5" id="KW-0663">Pyridoxal phosphate</keyword>
<evidence type="ECO:0000313" key="7">
    <source>
        <dbReference type="EMBL" id="GHF82733.1"/>
    </source>
</evidence>
<feature type="active site" description="Nucleophile" evidence="4">
    <location>
        <position position="64"/>
    </location>
</feature>
<evidence type="ECO:0000256" key="5">
    <source>
        <dbReference type="PIRSR" id="PIRSR006278-2"/>
    </source>
</evidence>
<evidence type="ECO:0000256" key="3">
    <source>
        <dbReference type="ARBA" id="ARBA00022898"/>
    </source>
</evidence>
<name>A0A919BE36_9GAMM</name>
<keyword evidence="8" id="KW-1185">Reference proteome</keyword>
<dbReference type="PANTHER" id="PTHR43780:SF2">
    <property type="entry name" value="1-AMINOCYCLOPROPANE-1-CARBOXYLATE DEAMINASE-RELATED"/>
    <property type="match status" value="1"/>
</dbReference>
<comment type="similarity">
    <text evidence="2">Belongs to the ACC deaminase/D-cysteine desulfhydrase family.</text>
</comment>
<dbReference type="Pfam" id="PF00291">
    <property type="entry name" value="PALP"/>
    <property type="match status" value="1"/>
</dbReference>
<feature type="modified residue" description="N6-(pyridoxal phosphate)lysine" evidence="5">
    <location>
        <position position="37"/>
    </location>
</feature>
<gene>
    <name evidence="7" type="ORF">GCM10017161_07450</name>
</gene>
<dbReference type="Proteomes" id="UP000623842">
    <property type="component" value="Unassembled WGS sequence"/>
</dbReference>
<accession>A0A919BE36</accession>
<organism evidence="7 8">
    <name type="scientific">Thalassotalea marina</name>
    <dbReference type="NCBI Taxonomy" id="1673741"/>
    <lineage>
        <taxon>Bacteria</taxon>
        <taxon>Pseudomonadati</taxon>
        <taxon>Pseudomonadota</taxon>
        <taxon>Gammaproteobacteria</taxon>
        <taxon>Alteromonadales</taxon>
        <taxon>Colwelliaceae</taxon>
        <taxon>Thalassotalea</taxon>
    </lineage>
</organism>
<evidence type="ECO:0000256" key="1">
    <source>
        <dbReference type="ARBA" id="ARBA00001933"/>
    </source>
</evidence>
<dbReference type="RefSeq" id="WP_189767406.1">
    <property type="nucleotide sequence ID" value="NZ_BNCK01000002.1"/>
</dbReference>
<dbReference type="InterPro" id="IPR027278">
    <property type="entry name" value="ACCD_DCysDesulf"/>
</dbReference>
<protein>
    <submittedName>
        <fullName evidence="7">1-aminocyclopropane-1-carboxylate deaminase</fullName>
    </submittedName>
</protein>
<evidence type="ECO:0000313" key="8">
    <source>
        <dbReference type="Proteomes" id="UP000623842"/>
    </source>
</evidence>